<comment type="caution">
    <text evidence="3">The sequence shown here is derived from an EMBL/GenBank/DDBJ whole genome shotgun (WGS) entry which is preliminary data.</text>
</comment>
<evidence type="ECO:0000313" key="4">
    <source>
        <dbReference type="Proteomes" id="UP000785679"/>
    </source>
</evidence>
<proteinExistence type="predicted"/>
<dbReference type="Gene3D" id="2.40.50.40">
    <property type="match status" value="1"/>
</dbReference>
<dbReference type="Proteomes" id="UP000785679">
    <property type="component" value="Unassembled WGS sequence"/>
</dbReference>
<dbReference type="InterPro" id="IPR016197">
    <property type="entry name" value="Chromo-like_dom_sf"/>
</dbReference>
<name>A0A8J8T392_HALGN</name>
<evidence type="ECO:0000313" key="3">
    <source>
        <dbReference type="EMBL" id="TNV80687.1"/>
    </source>
</evidence>
<reference evidence="3" key="1">
    <citation type="submission" date="2019-06" db="EMBL/GenBank/DDBJ databases">
        <authorList>
            <person name="Zheng W."/>
        </authorList>
    </citation>
    <scope>NUCLEOTIDE SEQUENCE</scope>
    <source>
        <strain evidence="3">QDHG01</strain>
    </source>
</reference>
<dbReference type="EMBL" id="RRYP01007174">
    <property type="protein sequence ID" value="TNV80687.1"/>
    <property type="molecule type" value="Genomic_DNA"/>
</dbReference>
<feature type="compositionally biased region" description="Polar residues" evidence="1">
    <location>
        <begin position="131"/>
        <end position="145"/>
    </location>
</feature>
<dbReference type="PROSITE" id="PS50013">
    <property type="entry name" value="CHROMO_2"/>
    <property type="match status" value="1"/>
</dbReference>
<feature type="region of interest" description="Disordered" evidence="1">
    <location>
        <begin position="375"/>
        <end position="405"/>
    </location>
</feature>
<dbReference type="SMART" id="SM00298">
    <property type="entry name" value="CHROMO"/>
    <property type="match status" value="1"/>
</dbReference>
<protein>
    <recommendedName>
        <fullName evidence="2">Chromo domain-containing protein</fullName>
    </recommendedName>
</protein>
<keyword evidence="4" id="KW-1185">Reference proteome</keyword>
<dbReference type="Pfam" id="PF00385">
    <property type="entry name" value="Chromo"/>
    <property type="match status" value="1"/>
</dbReference>
<evidence type="ECO:0000256" key="1">
    <source>
        <dbReference type="SAM" id="MobiDB-lite"/>
    </source>
</evidence>
<dbReference type="OrthoDB" id="433924at2759"/>
<sequence>MAEQETFFIETIRNHNVEGGKITLFIKWEKYSESENTWEPIENIYEDVKSTVNEYFETKGLKVIRDKKKQTFTIEPIKINKQQKIGGKRSRPESLLDSDNDGNTYAEYQSDPEKQQSKINAKGKRGKRNAPATTGSSTPNNSTRTPKIKEAPVPQKVTTNLLPAKYPNPMSSQISQRNQQQPPVRGYQEQPKINILQHQIPNQKQKIQVNLNADKSPTRKKETTIMQPIHPKPPVMPIAQNKFHAQSVQASQQSLARAKSNFHHNPTQQQALNNLAIQQQTNIRMYPPVTPSDPPPLVKPVTIINPTAPIVPTKPTQMLFQTNVVSSHTQSEKSSQQAAQDLAMIKRTQELEKKIEELTKQNIEQMKTIDEGKKQLKAANEEGEKQRKRLGQEADRFKEESKKHENSVVSLKVQIQKLQKQLNEKDAQLESKDQEIKAKANAVYDVCREAQVKYELCKEVIEKFSYIYDHFHPRDLKYMQQVLNDRSFKQAQGTFANFDNPDVVEAIVDAQFFPKGGEEPSNDNIYFLIHWKPRGDKILTPTWLPGAIACLFYQEEVNMYFLNARKKFEKVLQTHLKDKQA</sequence>
<gene>
    <name evidence="3" type="ORF">FGO68_gene5601</name>
</gene>
<dbReference type="SUPFAM" id="SSF54160">
    <property type="entry name" value="Chromo domain-like"/>
    <property type="match status" value="1"/>
</dbReference>
<dbReference type="InterPro" id="IPR023780">
    <property type="entry name" value="Chromo_domain"/>
</dbReference>
<organism evidence="3 4">
    <name type="scientific">Halteria grandinella</name>
    <dbReference type="NCBI Taxonomy" id="5974"/>
    <lineage>
        <taxon>Eukaryota</taxon>
        <taxon>Sar</taxon>
        <taxon>Alveolata</taxon>
        <taxon>Ciliophora</taxon>
        <taxon>Intramacronucleata</taxon>
        <taxon>Spirotrichea</taxon>
        <taxon>Stichotrichia</taxon>
        <taxon>Sporadotrichida</taxon>
        <taxon>Halteriidae</taxon>
        <taxon>Halteria</taxon>
    </lineage>
</organism>
<accession>A0A8J8T392</accession>
<dbReference type="AlphaFoldDB" id="A0A8J8T392"/>
<dbReference type="InterPro" id="IPR000953">
    <property type="entry name" value="Chromo/chromo_shadow_dom"/>
</dbReference>
<evidence type="ECO:0000259" key="2">
    <source>
        <dbReference type="PROSITE" id="PS50013"/>
    </source>
</evidence>
<dbReference type="CDD" id="cd00024">
    <property type="entry name" value="CD_CSD"/>
    <property type="match status" value="1"/>
</dbReference>
<feature type="domain" description="Chromo" evidence="2">
    <location>
        <begin position="7"/>
        <end position="67"/>
    </location>
</feature>
<feature type="region of interest" description="Disordered" evidence="1">
    <location>
        <begin position="81"/>
        <end position="155"/>
    </location>
</feature>